<comment type="caution">
    <text evidence="1">The sequence shown here is derived from an EMBL/GenBank/DDBJ whole genome shotgun (WGS) entry which is preliminary data.</text>
</comment>
<dbReference type="AlphaFoldDB" id="B6WWP0"/>
<dbReference type="EMBL" id="ABXU01000074">
    <property type="protein sequence ID" value="EEB32657.1"/>
    <property type="molecule type" value="Genomic_DNA"/>
</dbReference>
<dbReference type="Proteomes" id="UP000003676">
    <property type="component" value="Unassembled WGS sequence"/>
</dbReference>
<dbReference type="HOGENOM" id="CLU_2698653_0_0_7"/>
<evidence type="ECO:0000313" key="2">
    <source>
        <dbReference type="Proteomes" id="UP000003676"/>
    </source>
</evidence>
<evidence type="ECO:0000313" key="1">
    <source>
        <dbReference type="EMBL" id="EEB32657.1"/>
    </source>
</evidence>
<protein>
    <submittedName>
        <fullName evidence="1">Uncharacterized protein</fullName>
    </submittedName>
</protein>
<gene>
    <name evidence="1" type="ORF">DESPIG_02509</name>
</gene>
<sequence length="73" mass="8133">MGRQFARQRGLPPALSIPPSHWRILSGRTGAQHPWKAAYACLSPVCESSAPVLPSCSWRRRSRAIKKFVGTFN</sequence>
<organism evidence="1 2">
    <name type="scientific">Desulfovibrio piger ATCC 29098</name>
    <dbReference type="NCBI Taxonomy" id="411464"/>
    <lineage>
        <taxon>Bacteria</taxon>
        <taxon>Pseudomonadati</taxon>
        <taxon>Thermodesulfobacteriota</taxon>
        <taxon>Desulfovibrionia</taxon>
        <taxon>Desulfovibrionales</taxon>
        <taxon>Desulfovibrionaceae</taxon>
        <taxon>Desulfovibrio</taxon>
    </lineage>
</organism>
<name>B6WWP0_9BACT</name>
<proteinExistence type="predicted"/>
<reference evidence="1 2" key="2">
    <citation type="submission" date="2008-10" db="EMBL/GenBank/DDBJ databases">
        <authorList>
            <person name="Fulton L."/>
            <person name="Clifton S."/>
            <person name="Fulton B."/>
            <person name="Xu J."/>
            <person name="Minx P."/>
            <person name="Pepin K.H."/>
            <person name="Johnson M."/>
            <person name="Bhonagiri V."/>
            <person name="Nash W.E."/>
            <person name="Mardis E.R."/>
            <person name="Wilson R.K."/>
        </authorList>
    </citation>
    <scope>NUCLEOTIDE SEQUENCE [LARGE SCALE GENOMIC DNA]</scope>
    <source>
        <strain evidence="1 2">ATCC 29098</strain>
    </source>
</reference>
<reference evidence="1 2" key="1">
    <citation type="submission" date="2008-10" db="EMBL/GenBank/DDBJ databases">
        <title>Draft genome sequence of Desulvovibrio piger (ATCC 29098).</title>
        <authorList>
            <person name="Sudarsanam P."/>
            <person name="Ley R."/>
            <person name="Guruge J."/>
            <person name="Turnbaugh P.J."/>
            <person name="Mahowald M."/>
            <person name="Liep D."/>
            <person name="Gordon J."/>
        </authorList>
    </citation>
    <scope>NUCLEOTIDE SEQUENCE [LARGE SCALE GENOMIC DNA]</scope>
    <source>
        <strain evidence="1 2">ATCC 29098</strain>
    </source>
</reference>
<accession>B6WWP0</accession>